<evidence type="ECO:0000256" key="4">
    <source>
        <dbReference type="ARBA" id="ARBA00022729"/>
    </source>
</evidence>
<dbReference type="Pfam" id="PF03663">
    <property type="entry name" value="Glyco_hydro_76"/>
    <property type="match status" value="1"/>
</dbReference>
<dbReference type="EC" id="3.2.1.101" evidence="3 8"/>
<evidence type="ECO:0000256" key="2">
    <source>
        <dbReference type="ARBA" id="ARBA00009699"/>
    </source>
</evidence>
<reference evidence="13 14" key="1">
    <citation type="submission" date="2019-06" db="EMBL/GenBank/DDBJ databases">
        <authorList>
            <person name="Palmer J.M."/>
        </authorList>
    </citation>
    <scope>NUCLEOTIDE SEQUENCE [LARGE SCALE GENOMIC DNA]</scope>
    <source>
        <strain evidence="11 13">TWF102</strain>
        <strain evidence="12 14">TWF703</strain>
    </source>
</reference>
<gene>
    <name evidence="12" type="primary">DCW1_1</name>
    <name evidence="11" type="synonym">DCW1_2</name>
    <name evidence="11" type="ORF">TWF102_004173</name>
    <name evidence="12" type="ORF">TWF703_000287</name>
</gene>
<evidence type="ECO:0000256" key="6">
    <source>
        <dbReference type="ARBA" id="ARBA00023180"/>
    </source>
</evidence>
<comment type="catalytic activity">
    <reaction evidence="1 8">
        <text>Random hydrolysis of (1-&gt;6)-alpha-D-mannosidic linkages in unbranched (1-&gt;6)-mannans.</text>
        <dbReference type="EC" id="3.2.1.101"/>
    </reaction>
</comment>
<dbReference type="InterPro" id="IPR014480">
    <property type="entry name" value="Mannan-1_6-alpha_mannosidase"/>
</dbReference>
<dbReference type="Proteomes" id="UP000480548">
    <property type="component" value="Unassembled WGS sequence"/>
</dbReference>
<dbReference type="GO" id="GO:0016052">
    <property type="term" value="P:carbohydrate catabolic process"/>
    <property type="evidence" value="ECO:0007669"/>
    <property type="project" value="InterPro"/>
</dbReference>
<dbReference type="InterPro" id="IPR008928">
    <property type="entry name" value="6-hairpin_glycosidase_sf"/>
</dbReference>
<evidence type="ECO:0000313" key="14">
    <source>
        <dbReference type="Proteomes" id="UP000480548"/>
    </source>
</evidence>
<keyword evidence="6" id="KW-0325">Glycoprotein</keyword>
<name>A0A7C8JU29_ORBOL</name>
<organism evidence="12 14">
    <name type="scientific">Orbilia oligospora</name>
    <name type="common">Nematode-trapping fungus</name>
    <name type="synonym">Arthrobotrys oligospora</name>
    <dbReference type="NCBI Taxonomy" id="2813651"/>
    <lineage>
        <taxon>Eukaryota</taxon>
        <taxon>Fungi</taxon>
        <taxon>Dikarya</taxon>
        <taxon>Ascomycota</taxon>
        <taxon>Pezizomycotina</taxon>
        <taxon>Orbiliomycetes</taxon>
        <taxon>Orbiliales</taxon>
        <taxon>Orbiliaceae</taxon>
        <taxon>Orbilia</taxon>
    </lineage>
</organism>
<proteinExistence type="inferred from homology"/>
<dbReference type="PIRSF" id="PIRSF016302">
    <property type="entry name" value="Man_a_manosd"/>
    <property type="match status" value="1"/>
</dbReference>
<keyword evidence="7 8" id="KW-0326">Glycosidase</keyword>
<comment type="similarity">
    <text evidence="2 8">Belongs to the glycosyl hydrolase 76 family.</text>
</comment>
<evidence type="ECO:0000313" key="11">
    <source>
        <dbReference type="EMBL" id="KAF3112777.1"/>
    </source>
</evidence>
<dbReference type="PANTHER" id="PTHR12145">
    <property type="entry name" value="MANNAN ENDO-1,6-ALPHA-MANNOSIDASE DCW1"/>
    <property type="match status" value="1"/>
</dbReference>
<dbReference type="PANTHER" id="PTHR12145:SF41">
    <property type="entry name" value="MANNAN ENDO-1,6-ALPHA-MANNOSIDASE"/>
    <property type="match status" value="1"/>
</dbReference>
<evidence type="ECO:0000313" key="12">
    <source>
        <dbReference type="EMBL" id="KAF3142784.1"/>
    </source>
</evidence>
<accession>A0A7C8JU29</accession>
<dbReference type="InterPro" id="IPR005198">
    <property type="entry name" value="Glyco_hydro_76"/>
</dbReference>
<feature type="region of interest" description="Disordered" evidence="9">
    <location>
        <begin position="407"/>
        <end position="444"/>
    </location>
</feature>
<sequence>MRSFVSTSSAVLALSLAPVALGQLKVDTSKPDTLRAAAKVVMQNLVDDYTSQKPFVAGLIPSEYSFFESGVFFNTVLNYAAFTGDKTYNSLFEKDFFNQIGENANFIPRNSSARIVNDDVGYWALAAMSAAEFGASPAETSMPSYLTLADNVFNDFVRRWDDKACGGGLRWAIQASDDRYDFKDTNSNGVFFELAARLGSNTGNKTYLDWANKVYDWTTKTKLIGTLDTNNVGQVLAGASVKDKCQQVDQSYYSAQQANYVYGAAIMYAKTTTNTWLDRLTALVQYTGSAYFGPQQYVDDGRSQVVNEAGCEYDNKCTVDQKAGKAILFRSLAVALRYNDLNMIMKVQISNSARAAAKSCNGDGDCGFKWDQLEYDATKGSGYGEKMAAVESFLALVRETESKPIKGVFEPQAQTENPSTTDVSAPASETSAAPEASKMPNSGSRLAVSGALGGAVLVSLLHMLL</sequence>
<evidence type="ECO:0000256" key="7">
    <source>
        <dbReference type="ARBA" id="ARBA00023295"/>
    </source>
</evidence>
<feature type="signal peptide" evidence="10">
    <location>
        <begin position="1"/>
        <end position="22"/>
    </location>
</feature>
<dbReference type="Gene3D" id="1.50.10.20">
    <property type="match status" value="1"/>
</dbReference>
<evidence type="ECO:0000256" key="5">
    <source>
        <dbReference type="ARBA" id="ARBA00022801"/>
    </source>
</evidence>
<dbReference type="AlphaFoldDB" id="A0A7C8JU29"/>
<evidence type="ECO:0000256" key="1">
    <source>
        <dbReference type="ARBA" id="ARBA00001452"/>
    </source>
</evidence>
<feature type="chain" id="PRO_5033585593" description="Mannan endo-1,6-alpha-mannosidase" evidence="10">
    <location>
        <begin position="23"/>
        <end position="465"/>
    </location>
</feature>
<dbReference type="GO" id="GO:0008496">
    <property type="term" value="F:mannan endo-1,6-alpha-mannosidase activity"/>
    <property type="evidence" value="ECO:0007669"/>
    <property type="project" value="UniProtKB-UniRule"/>
</dbReference>
<feature type="compositionally biased region" description="Low complexity" evidence="9">
    <location>
        <begin position="424"/>
        <end position="444"/>
    </location>
</feature>
<evidence type="ECO:0000313" key="13">
    <source>
        <dbReference type="Proteomes" id="UP000475325"/>
    </source>
</evidence>
<evidence type="ECO:0000256" key="3">
    <source>
        <dbReference type="ARBA" id="ARBA00012350"/>
    </source>
</evidence>
<dbReference type="SUPFAM" id="SSF48208">
    <property type="entry name" value="Six-hairpin glycosidases"/>
    <property type="match status" value="1"/>
</dbReference>
<evidence type="ECO:0000256" key="9">
    <source>
        <dbReference type="SAM" id="MobiDB-lite"/>
    </source>
</evidence>
<comment type="caution">
    <text evidence="12">The sequence shown here is derived from an EMBL/GenBank/DDBJ whole genome shotgun (WGS) entry which is preliminary data.</text>
</comment>
<feature type="compositionally biased region" description="Polar residues" evidence="9">
    <location>
        <begin position="412"/>
        <end position="423"/>
    </location>
</feature>
<dbReference type="GO" id="GO:0009272">
    <property type="term" value="P:fungal-type cell wall biogenesis"/>
    <property type="evidence" value="ECO:0007669"/>
    <property type="project" value="TreeGrafter"/>
</dbReference>
<keyword evidence="5 8" id="KW-0378">Hydrolase</keyword>
<dbReference type="EMBL" id="WIQW01000002">
    <property type="protein sequence ID" value="KAF3112777.1"/>
    <property type="molecule type" value="Genomic_DNA"/>
</dbReference>
<evidence type="ECO:0000256" key="10">
    <source>
        <dbReference type="SAM" id="SignalP"/>
    </source>
</evidence>
<dbReference type="EMBL" id="WIQZ01000010">
    <property type="protein sequence ID" value="KAF3142784.1"/>
    <property type="molecule type" value="Genomic_DNA"/>
</dbReference>
<keyword evidence="4 10" id="KW-0732">Signal</keyword>
<evidence type="ECO:0000256" key="8">
    <source>
        <dbReference type="PIRNR" id="PIRNR016302"/>
    </source>
</evidence>
<protein>
    <recommendedName>
        <fullName evidence="3 8">Mannan endo-1,6-alpha-mannosidase</fullName>
        <ecNumber evidence="3 8">3.2.1.101</ecNumber>
    </recommendedName>
</protein>
<dbReference type="Proteomes" id="UP000475325">
    <property type="component" value="Unassembled WGS sequence"/>
</dbReference>